<name>A0A0F9VZM2_9ZZZZ</name>
<protein>
    <submittedName>
        <fullName evidence="1">Uncharacterized protein</fullName>
    </submittedName>
</protein>
<reference evidence="1" key="1">
    <citation type="journal article" date="2015" name="Nature">
        <title>Complex archaea that bridge the gap between prokaryotes and eukaryotes.</title>
        <authorList>
            <person name="Spang A."/>
            <person name="Saw J.H."/>
            <person name="Jorgensen S.L."/>
            <person name="Zaremba-Niedzwiedzka K."/>
            <person name="Martijn J."/>
            <person name="Lind A.E."/>
            <person name="van Eijk R."/>
            <person name="Schleper C."/>
            <person name="Guy L."/>
            <person name="Ettema T.J."/>
        </authorList>
    </citation>
    <scope>NUCLEOTIDE SEQUENCE</scope>
</reference>
<gene>
    <name evidence="1" type="ORF">LCGC14_0030380</name>
</gene>
<evidence type="ECO:0000313" key="1">
    <source>
        <dbReference type="EMBL" id="KKO09545.1"/>
    </source>
</evidence>
<organism evidence="1">
    <name type="scientific">marine sediment metagenome</name>
    <dbReference type="NCBI Taxonomy" id="412755"/>
    <lineage>
        <taxon>unclassified sequences</taxon>
        <taxon>metagenomes</taxon>
        <taxon>ecological metagenomes</taxon>
    </lineage>
</organism>
<dbReference type="AlphaFoldDB" id="A0A0F9VZM2"/>
<accession>A0A0F9VZM2</accession>
<dbReference type="EMBL" id="LAZR01000006">
    <property type="protein sequence ID" value="KKO09545.1"/>
    <property type="molecule type" value="Genomic_DNA"/>
</dbReference>
<sequence>MQPLSAEVALTRVIAYLELSGLNVTPSVERQVLAVVLEALETDESATLDTCVRLARQRFDLRSVAMPVIAPVICRGSIGYGDH</sequence>
<comment type="caution">
    <text evidence="1">The sequence shown here is derived from an EMBL/GenBank/DDBJ whole genome shotgun (WGS) entry which is preliminary data.</text>
</comment>
<proteinExistence type="predicted"/>